<dbReference type="SMART" id="SM00698">
    <property type="entry name" value="MORN"/>
    <property type="match status" value="8"/>
</dbReference>
<dbReference type="InterPro" id="IPR017163">
    <property type="entry name" value="PIno-4-P-5_kinase_pln"/>
</dbReference>
<dbReference type="RefSeq" id="XP_022156956.1">
    <property type="nucleotide sequence ID" value="XM_022301264.1"/>
</dbReference>
<feature type="domain" description="PIPK" evidence="7">
    <location>
        <begin position="354"/>
        <end position="775"/>
    </location>
</feature>
<dbReference type="Gene3D" id="3.30.800.10">
    <property type="entry name" value="Phosphatidylinositol Phosphate Kinase II Beta"/>
    <property type="match status" value="1"/>
</dbReference>
<keyword evidence="2" id="KW-0677">Repeat</keyword>
<evidence type="ECO:0000256" key="1">
    <source>
        <dbReference type="ARBA" id="ARBA00022679"/>
    </source>
</evidence>
<dbReference type="Proteomes" id="UP000504603">
    <property type="component" value="Unplaced"/>
</dbReference>
<keyword evidence="5 6" id="KW-0067">ATP-binding</keyword>
<dbReference type="AlphaFoldDB" id="A0A6J1DWI7"/>
<evidence type="ECO:0000259" key="7">
    <source>
        <dbReference type="PROSITE" id="PS51455"/>
    </source>
</evidence>
<dbReference type="OrthoDB" id="70770at2759"/>
<organism evidence="8 9">
    <name type="scientific">Momordica charantia</name>
    <name type="common">Bitter gourd</name>
    <name type="synonym">Balsam pear</name>
    <dbReference type="NCBI Taxonomy" id="3673"/>
    <lineage>
        <taxon>Eukaryota</taxon>
        <taxon>Viridiplantae</taxon>
        <taxon>Streptophyta</taxon>
        <taxon>Embryophyta</taxon>
        <taxon>Tracheophyta</taxon>
        <taxon>Spermatophyta</taxon>
        <taxon>Magnoliopsida</taxon>
        <taxon>eudicotyledons</taxon>
        <taxon>Gunneridae</taxon>
        <taxon>Pentapetalae</taxon>
        <taxon>rosids</taxon>
        <taxon>fabids</taxon>
        <taxon>Cucurbitales</taxon>
        <taxon>Cucurbitaceae</taxon>
        <taxon>Momordiceae</taxon>
        <taxon>Momordica</taxon>
    </lineage>
</organism>
<dbReference type="CDD" id="cd17302">
    <property type="entry name" value="PIPKc_AtPIP5K_like"/>
    <property type="match status" value="1"/>
</dbReference>
<dbReference type="Gene3D" id="3.30.810.10">
    <property type="entry name" value="2-Layer Sandwich"/>
    <property type="match status" value="1"/>
</dbReference>
<dbReference type="PIRSF" id="PIRSF037274">
    <property type="entry name" value="PIP5K_plant_prd"/>
    <property type="match status" value="1"/>
</dbReference>
<dbReference type="Pfam" id="PF02493">
    <property type="entry name" value="MORN"/>
    <property type="match status" value="8"/>
</dbReference>
<dbReference type="PROSITE" id="PS51455">
    <property type="entry name" value="PIPK"/>
    <property type="match status" value="1"/>
</dbReference>
<dbReference type="SUPFAM" id="SSF82185">
    <property type="entry name" value="Histone H3 K4-specific methyltransferase SET7/9 N-terminal domain"/>
    <property type="match status" value="2"/>
</dbReference>
<keyword evidence="4 6" id="KW-0418">Kinase</keyword>
<name>A0A6J1DWI7_MOMCH</name>
<evidence type="ECO:0000256" key="4">
    <source>
        <dbReference type="ARBA" id="ARBA00022777"/>
    </source>
</evidence>
<dbReference type="PANTHER" id="PTHR23086:SF25">
    <property type="entry name" value="PHOSPHATIDYLINOSITOL 4-PHOSPHATE 5-KINASE 8"/>
    <property type="match status" value="1"/>
</dbReference>
<evidence type="ECO:0000256" key="3">
    <source>
        <dbReference type="ARBA" id="ARBA00022741"/>
    </source>
</evidence>
<dbReference type="InterPro" id="IPR027484">
    <property type="entry name" value="PInositol-4-P-5-kinase_N"/>
</dbReference>
<keyword evidence="1 6" id="KW-0808">Transferase</keyword>
<accession>A0A6J1DWI7</accession>
<evidence type="ECO:0000256" key="6">
    <source>
        <dbReference type="PIRNR" id="PIRNR037274"/>
    </source>
</evidence>
<keyword evidence="3 6" id="KW-0547">Nucleotide-binding</keyword>
<dbReference type="EC" id="2.7.1.68" evidence="6"/>
<dbReference type="SUPFAM" id="SSF56104">
    <property type="entry name" value="SAICAR synthase-like"/>
    <property type="match status" value="1"/>
</dbReference>
<sequence length="779" mass="89007">MEDIQGLNENVLSNGDVYIGSFKDRLPHGKGKYIWFEGTIYNGDWEDGNMTGKGRIIWPSGAKYEGDISGGYLHGFGTFNYSDGSIYSGAWRMNVHHGIGRKLYGNLDIYEGSWKEGIPEGCGRYFWSSGNSYVGNWKGGKMCGKGIMKWVNGDHFIGFWLNGFRHGSGVYHFADGAYYFGSWSSGLKDGKGTFYPSGNKPPSLEKWHNFLGHDIDGKGFISRTLSLNSEKEKASKHGLKHSYSEKISITGIPNPGGLSNWPTSMDENWGLSDHTREASADEYSSMMSHASDQSQSNVLYNDRMVYEREYMQGVLIQERIKDYEELLQTSKEQKKTMVKEGRKAKVSCVNFFQSHRSYYLMLNLQLGIRYTVGKITPVPMREVRSSDFGKRARIVMYFPRKGSQFTPPHYSVDFHWKDYCPMVFRNLREMFKLDAAEYMMSICGDDGLRELSSPGKSGSIFYLSHDDRFVIKTLKKSELKVLLKMLPKYYGHVKEHENTLITKFFGLHRITINGRNKVRFVVMGNMFCTELRIHRRYDLKGSTLGRYTNGDKLKDGITMKDLDLSYEFHMDKLLRQSLFKQISLDCLFLESLNIIDYSLLLGVHFRAPEKLKALLEPPVTVQNHEILLNGGESSESEPKIPPKGLVLVTHEPSSVTTTPGPHIRGRPLKAYSLGDREVDVLLPGTARFRVQLGVNMPAHASHKLIEDKSESSEVELFEVYDVVLYMGIIDILQEYNVKKKVEHAYKSLRFDPLSMSVVEPRFYAKRFKNFLEKVFHDLP</sequence>
<dbReference type="FunFam" id="3.30.800.10:FF:000003">
    <property type="entry name" value="Phosphatidylinositol 4-phosphate 5-kinase"/>
    <property type="match status" value="1"/>
</dbReference>
<dbReference type="GeneID" id="111023784"/>
<gene>
    <name evidence="9" type="primary">LOC111023784</name>
</gene>
<proteinExistence type="predicted"/>
<dbReference type="InterPro" id="IPR027483">
    <property type="entry name" value="PInositol-4-P-4/5-kinase_C_sf"/>
</dbReference>
<comment type="catalytic activity">
    <reaction evidence="6">
        <text>a 1,2-diacyl-sn-glycero-3-phospho-(1D-myo-inositol 4-phosphate) + ATP = a 1,2-diacyl-sn-glycero-3-phospho-(1D-myo-inositol-4,5-bisphosphate) + ADP + H(+)</text>
        <dbReference type="Rhea" id="RHEA:14425"/>
        <dbReference type="ChEBI" id="CHEBI:15378"/>
        <dbReference type="ChEBI" id="CHEBI:30616"/>
        <dbReference type="ChEBI" id="CHEBI:58178"/>
        <dbReference type="ChEBI" id="CHEBI:58456"/>
        <dbReference type="ChEBI" id="CHEBI:456216"/>
        <dbReference type="EC" id="2.7.1.68"/>
    </reaction>
</comment>
<reference evidence="9" key="1">
    <citation type="submission" date="2025-08" db="UniProtKB">
        <authorList>
            <consortium name="RefSeq"/>
        </authorList>
    </citation>
    <scope>IDENTIFICATION</scope>
</reference>
<keyword evidence="8" id="KW-1185">Reference proteome</keyword>
<dbReference type="GO" id="GO:0046854">
    <property type="term" value="P:phosphatidylinositol phosphate biosynthetic process"/>
    <property type="evidence" value="ECO:0007669"/>
    <property type="project" value="TreeGrafter"/>
</dbReference>
<dbReference type="PANTHER" id="PTHR23086">
    <property type="entry name" value="PHOSPHATIDYLINOSITOL-4-PHOSPHATE 5-KINASE"/>
    <property type="match status" value="1"/>
</dbReference>
<dbReference type="InterPro" id="IPR003409">
    <property type="entry name" value="MORN"/>
</dbReference>
<dbReference type="GO" id="GO:0005524">
    <property type="term" value="F:ATP binding"/>
    <property type="evidence" value="ECO:0007669"/>
    <property type="project" value="UniProtKB-UniRule"/>
</dbReference>
<dbReference type="SMART" id="SM00330">
    <property type="entry name" value="PIPKc"/>
    <property type="match status" value="1"/>
</dbReference>
<dbReference type="KEGG" id="mcha:111023784"/>
<dbReference type="GO" id="GO:0016308">
    <property type="term" value="F:1-phosphatidylinositol-4-phosphate 5-kinase activity"/>
    <property type="evidence" value="ECO:0007669"/>
    <property type="project" value="UniProtKB-UniRule"/>
</dbReference>
<evidence type="ECO:0000256" key="2">
    <source>
        <dbReference type="ARBA" id="ARBA00022737"/>
    </source>
</evidence>
<dbReference type="InterPro" id="IPR023610">
    <property type="entry name" value="PInositol-4/5-P-5/4-kinase"/>
</dbReference>
<dbReference type="InterPro" id="IPR002498">
    <property type="entry name" value="PInositol-4-P-4/5-kinase_core"/>
</dbReference>
<evidence type="ECO:0000313" key="8">
    <source>
        <dbReference type="Proteomes" id="UP000504603"/>
    </source>
</evidence>
<dbReference type="GO" id="GO:0005886">
    <property type="term" value="C:plasma membrane"/>
    <property type="evidence" value="ECO:0007669"/>
    <property type="project" value="TreeGrafter"/>
</dbReference>
<dbReference type="Pfam" id="PF01504">
    <property type="entry name" value="PIP5K"/>
    <property type="match status" value="1"/>
</dbReference>
<dbReference type="Gene3D" id="2.20.110.10">
    <property type="entry name" value="Histone H3 K4-specific methyltransferase SET7/9 N-terminal domain"/>
    <property type="match status" value="4"/>
</dbReference>
<evidence type="ECO:0000313" key="9">
    <source>
        <dbReference type="RefSeq" id="XP_022156956.1"/>
    </source>
</evidence>
<evidence type="ECO:0000256" key="5">
    <source>
        <dbReference type="ARBA" id="ARBA00022840"/>
    </source>
</evidence>
<protein>
    <recommendedName>
        <fullName evidence="6">Phosphatidylinositol 4-phosphate 5-kinase</fullName>
        <ecNumber evidence="6">2.7.1.68</ecNumber>
    </recommendedName>
</protein>